<evidence type="ECO:0000256" key="6">
    <source>
        <dbReference type="SAM" id="MobiDB-lite"/>
    </source>
</evidence>
<evidence type="ECO:0000256" key="4">
    <source>
        <dbReference type="ARBA" id="ARBA00023163"/>
    </source>
</evidence>
<dbReference type="PROSITE" id="PS50066">
    <property type="entry name" value="MADS_BOX_2"/>
    <property type="match status" value="1"/>
</dbReference>
<evidence type="ECO:0000259" key="7">
    <source>
        <dbReference type="PROSITE" id="PS50066"/>
    </source>
</evidence>
<evidence type="ECO:0000256" key="3">
    <source>
        <dbReference type="ARBA" id="ARBA00023125"/>
    </source>
</evidence>
<dbReference type="InterPro" id="IPR036879">
    <property type="entry name" value="TF_MADSbox_sf"/>
</dbReference>
<dbReference type="Gene3D" id="3.40.1810.10">
    <property type="entry name" value="Transcription factor, MADS-box"/>
    <property type="match status" value="1"/>
</dbReference>
<dbReference type="PROSITE" id="PS00350">
    <property type="entry name" value="MADS_BOX_1"/>
    <property type="match status" value="1"/>
</dbReference>
<dbReference type="GO" id="GO:0045944">
    <property type="term" value="P:positive regulation of transcription by RNA polymerase II"/>
    <property type="evidence" value="ECO:0007669"/>
    <property type="project" value="InterPro"/>
</dbReference>
<dbReference type="FunFam" id="3.40.1810.10:FF:000002">
    <property type="entry name" value="Serum response factor b"/>
    <property type="match status" value="1"/>
</dbReference>
<keyword evidence="2" id="KW-0805">Transcription regulation</keyword>
<evidence type="ECO:0000256" key="1">
    <source>
        <dbReference type="ARBA" id="ARBA00004123"/>
    </source>
</evidence>
<dbReference type="InterPro" id="IPR033897">
    <property type="entry name" value="SRF-like_MADS-box"/>
</dbReference>
<feature type="domain" description="MADS-box" evidence="7">
    <location>
        <begin position="74"/>
        <end position="134"/>
    </location>
</feature>
<name>A0A8S2IT32_9BILA</name>
<feature type="compositionally biased region" description="Acidic residues" evidence="6">
    <location>
        <begin position="31"/>
        <end position="42"/>
    </location>
</feature>
<dbReference type="EMBL" id="CAJNOK010005933">
    <property type="protein sequence ID" value="CAF0988496.1"/>
    <property type="molecule type" value="Genomic_DNA"/>
</dbReference>
<keyword evidence="3" id="KW-0238">DNA-binding</keyword>
<evidence type="ECO:0000313" key="8">
    <source>
        <dbReference type="EMBL" id="CAF0988496.1"/>
    </source>
</evidence>
<dbReference type="CDD" id="cd00266">
    <property type="entry name" value="MADS_SRF_like"/>
    <property type="match status" value="1"/>
</dbReference>
<evidence type="ECO:0000256" key="2">
    <source>
        <dbReference type="ARBA" id="ARBA00023015"/>
    </source>
</evidence>
<dbReference type="PRINTS" id="PR00404">
    <property type="entry name" value="MADSDOMAIN"/>
</dbReference>
<gene>
    <name evidence="8" type="ORF">OVA965_LOCUS13951</name>
    <name evidence="9" type="ORF">TMI583_LOCUS13954</name>
</gene>
<sequence>MIKNDIQIVSRNTTGLKRRQPVYHLQSASSSDEDDYEDDIDDSSTTNNKMGNDNFIVRTTQRVQKNKVNSKKTRGRVKINMEFIKNKIRRYTTFSKRKTGIMKKAYELATLTGTQVMLLVASETGHVYTFATRKLQPMITSEAGKALIQTCLNNSSEEEDAGSDNLNTTDEVDYEEVELFYKTPSSSTSTALSHNDVIIIDQPIKNRSNKETNVTNDVLNNIHTAEKTSIVNISERAQPSETPSISLQAIPSPKVRRFRKRFKNDTTDSTPSIQKTNKNEAITIPVIAQDLSLRSDTEIQQHHPATLTLPYLIVQPQQTTVSSPYTIDVNFLKNNDINFVFASSSLQSNMISSSNSSTSIETQTHDS</sequence>
<keyword evidence="4" id="KW-0804">Transcription</keyword>
<dbReference type="Proteomes" id="UP000677228">
    <property type="component" value="Unassembled WGS sequence"/>
</dbReference>
<dbReference type="GO" id="GO:0005634">
    <property type="term" value="C:nucleus"/>
    <property type="evidence" value="ECO:0007669"/>
    <property type="project" value="UniProtKB-SubCell"/>
</dbReference>
<dbReference type="GO" id="GO:0046983">
    <property type="term" value="F:protein dimerization activity"/>
    <property type="evidence" value="ECO:0007669"/>
    <property type="project" value="InterPro"/>
</dbReference>
<organism evidence="9 10">
    <name type="scientific">Didymodactylos carnosus</name>
    <dbReference type="NCBI Taxonomy" id="1234261"/>
    <lineage>
        <taxon>Eukaryota</taxon>
        <taxon>Metazoa</taxon>
        <taxon>Spiralia</taxon>
        <taxon>Gnathifera</taxon>
        <taxon>Rotifera</taxon>
        <taxon>Eurotatoria</taxon>
        <taxon>Bdelloidea</taxon>
        <taxon>Philodinida</taxon>
        <taxon>Philodinidae</taxon>
        <taxon>Didymodactylos</taxon>
    </lineage>
</organism>
<dbReference type="Pfam" id="PF00319">
    <property type="entry name" value="SRF-TF"/>
    <property type="match status" value="1"/>
</dbReference>
<dbReference type="SUPFAM" id="SSF55455">
    <property type="entry name" value="SRF-like"/>
    <property type="match status" value="1"/>
</dbReference>
<dbReference type="PANTHER" id="PTHR48019">
    <property type="entry name" value="SERUM RESPONSE FACTOR HOMOLOG"/>
    <property type="match status" value="1"/>
</dbReference>
<dbReference type="Proteomes" id="UP000682733">
    <property type="component" value="Unassembled WGS sequence"/>
</dbReference>
<dbReference type="AlphaFoldDB" id="A0A8S2IT32"/>
<dbReference type="GO" id="GO:0000981">
    <property type="term" value="F:DNA-binding transcription factor activity, RNA polymerase II-specific"/>
    <property type="evidence" value="ECO:0007669"/>
    <property type="project" value="InterPro"/>
</dbReference>
<dbReference type="EMBL" id="CAJOBA010005940">
    <property type="protein sequence ID" value="CAF3758660.1"/>
    <property type="molecule type" value="Genomic_DNA"/>
</dbReference>
<reference evidence="9" key="1">
    <citation type="submission" date="2021-02" db="EMBL/GenBank/DDBJ databases">
        <authorList>
            <person name="Nowell W R."/>
        </authorList>
    </citation>
    <scope>NUCLEOTIDE SEQUENCE</scope>
</reference>
<dbReference type="InterPro" id="IPR050142">
    <property type="entry name" value="MADS-box/MEF2_TF"/>
</dbReference>
<proteinExistence type="predicted"/>
<comment type="caution">
    <text evidence="9">The sequence shown here is derived from an EMBL/GenBank/DDBJ whole genome shotgun (WGS) entry which is preliminary data.</text>
</comment>
<evidence type="ECO:0000313" key="9">
    <source>
        <dbReference type="EMBL" id="CAF3758660.1"/>
    </source>
</evidence>
<feature type="region of interest" description="Disordered" evidence="6">
    <location>
        <begin position="23"/>
        <end position="53"/>
    </location>
</feature>
<accession>A0A8S2IT32</accession>
<dbReference type="GO" id="GO:0000987">
    <property type="term" value="F:cis-regulatory region sequence-specific DNA binding"/>
    <property type="evidence" value="ECO:0007669"/>
    <property type="project" value="InterPro"/>
</dbReference>
<dbReference type="InterPro" id="IPR002100">
    <property type="entry name" value="TF_MADSbox"/>
</dbReference>
<dbReference type="SMART" id="SM00432">
    <property type="entry name" value="MADS"/>
    <property type="match status" value="1"/>
</dbReference>
<keyword evidence="5" id="KW-0539">Nucleus</keyword>
<evidence type="ECO:0000313" key="10">
    <source>
        <dbReference type="Proteomes" id="UP000682733"/>
    </source>
</evidence>
<comment type="subcellular location">
    <subcellularLocation>
        <location evidence="1">Nucleus</location>
    </subcellularLocation>
</comment>
<protein>
    <recommendedName>
        <fullName evidence="7">MADS-box domain-containing protein</fullName>
    </recommendedName>
</protein>
<evidence type="ECO:0000256" key="5">
    <source>
        <dbReference type="ARBA" id="ARBA00023242"/>
    </source>
</evidence>